<feature type="region of interest" description="Disordered" evidence="7">
    <location>
        <begin position="1"/>
        <end position="26"/>
    </location>
</feature>
<dbReference type="InterPro" id="IPR050560">
    <property type="entry name" value="MYB_TF"/>
</dbReference>
<dbReference type="CDD" id="cd00167">
    <property type="entry name" value="SANT"/>
    <property type="match status" value="3"/>
</dbReference>
<evidence type="ECO:0000256" key="2">
    <source>
        <dbReference type="ARBA" id="ARBA00022737"/>
    </source>
</evidence>
<dbReference type="InterPro" id="IPR009057">
    <property type="entry name" value="Homeodomain-like_sf"/>
</dbReference>
<dbReference type="InterPro" id="IPR017930">
    <property type="entry name" value="Myb_dom"/>
</dbReference>
<name>A0A1R2BTG4_9CILI</name>
<feature type="domain" description="HTH myb-type" evidence="9">
    <location>
        <begin position="133"/>
        <end position="179"/>
    </location>
</feature>
<comment type="subcellular location">
    <subcellularLocation>
        <location evidence="1">Nucleus</location>
    </subcellularLocation>
</comment>
<evidence type="ECO:0000259" key="9">
    <source>
        <dbReference type="PROSITE" id="PS51294"/>
    </source>
</evidence>
<keyword evidence="3" id="KW-0805">Transcription regulation</keyword>
<dbReference type="Gene3D" id="1.10.10.60">
    <property type="entry name" value="Homeodomain-like"/>
    <property type="match status" value="3"/>
</dbReference>
<dbReference type="GO" id="GO:0005634">
    <property type="term" value="C:nucleus"/>
    <property type="evidence" value="ECO:0007669"/>
    <property type="project" value="UniProtKB-SubCell"/>
</dbReference>
<keyword evidence="2" id="KW-0677">Repeat</keyword>
<evidence type="ECO:0000256" key="1">
    <source>
        <dbReference type="ARBA" id="ARBA00004123"/>
    </source>
</evidence>
<gene>
    <name evidence="10" type="ORF">SteCoe_19778</name>
</gene>
<dbReference type="FunFam" id="1.10.10.60:FF:000010">
    <property type="entry name" value="Transcriptional activator Myb isoform A"/>
    <property type="match status" value="1"/>
</dbReference>
<dbReference type="InterPro" id="IPR001005">
    <property type="entry name" value="SANT/Myb"/>
</dbReference>
<accession>A0A1R2BTG4</accession>
<protein>
    <submittedName>
        <fullName evidence="10">Uncharacterized protein</fullName>
    </submittedName>
</protein>
<feature type="domain" description="Myb-like" evidence="8">
    <location>
        <begin position="125"/>
        <end position="175"/>
    </location>
</feature>
<evidence type="ECO:0000313" key="11">
    <source>
        <dbReference type="Proteomes" id="UP000187209"/>
    </source>
</evidence>
<evidence type="ECO:0000313" key="10">
    <source>
        <dbReference type="EMBL" id="OMJ80050.1"/>
    </source>
</evidence>
<dbReference type="OrthoDB" id="2143914at2759"/>
<feature type="compositionally biased region" description="Polar residues" evidence="7">
    <location>
        <begin position="231"/>
        <end position="240"/>
    </location>
</feature>
<evidence type="ECO:0000256" key="6">
    <source>
        <dbReference type="ARBA" id="ARBA00023242"/>
    </source>
</evidence>
<comment type="caution">
    <text evidence="10">The sequence shown here is derived from an EMBL/GenBank/DDBJ whole genome shotgun (WGS) entry which is preliminary data.</text>
</comment>
<dbReference type="PANTHER" id="PTHR45614">
    <property type="entry name" value="MYB PROTEIN-RELATED"/>
    <property type="match status" value="1"/>
</dbReference>
<keyword evidence="6" id="KW-0539">Nucleus</keyword>
<dbReference type="PANTHER" id="PTHR45614:SF25">
    <property type="entry name" value="MYB PROTEIN"/>
    <property type="match status" value="1"/>
</dbReference>
<dbReference type="SMART" id="SM00717">
    <property type="entry name" value="SANT"/>
    <property type="match status" value="3"/>
</dbReference>
<dbReference type="EMBL" id="MPUH01000441">
    <property type="protein sequence ID" value="OMJ80050.1"/>
    <property type="molecule type" value="Genomic_DNA"/>
</dbReference>
<feature type="region of interest" description="Disordered" evidence="7">
    <location>
        <begin position="220"/>
        <end position="240"/>
    </location>
</feature>
<dbReference type="PROSITE" id="PS50090">
    <property type="entry name" value="MYB_LIKE"/>
    <property type="match status" value="3"/>
</dbReference>
<dbReference type="GO" id="GO:0000981">
    <property type="term" value="F:DNA-binding transcription factor activity, RNA polymerase II-specific"/>
    <property type="evidence" value="ECO:0007669"/>
    <property type="project" value="TreeGrafter"/>
</dbReference>
<evidence type="ECO:0000259" key="8">
    <source>
        <dbReference type="PROSITE" id="PS50090"/>
    </source>
</evidence>
<dbReference type="Proteomes" id="UP000187209">
    <property type="component" value="Unassembled WGS sequence"/>
</dbReference>
<feature type="domain" description="Myb-like" evidence="8">
    <location>
        <begin position="73"/>
        <end position="124"/>
    </location>
</feature>
<evidence type="ECO:0000256" key="4">
    <source>
        <dbReference type="ARBA" id="ARBA00023125"/>
    </source>
</evidence>
<dbReference type="FunFam" id="1.10.10.60:FF:000016">
    <property type="entry name" value="Transcriptional activator Myb isoform A"/>
    <property type="match status" value="1"/>
</dbReference>
<dbReference type="Pfam" id="PF13921">
    <property type="entry name" value="Myb_DNA-bind_6"/>
    <property type="match status" value="1"/>
</dbReference>
<dbReference type="GO" id="GO:0000978">
    <property type="term" value="F:RNA polymerase II cis-regulatory region sequence-specific DNA binding"/>
    <property type="evidence" value="ECO:0007669"/>
    <property type="project" value="TreeGrafter"/>
</dbReference>
<dbReference type="Pfam" id="PF00249">
    <property type="entry name" value="Myb_DNA-binding"/>
    <property type="match status" value="1"/>
</dbReference>
<evidence type="ECO:0000256" key="7">
    <source>
        <dbReference type="SAM" id="MobiDB-lite"/>
    </source>
</evidence>
<organism evidence="10 11">
    <name type="scientific">Stentor coeruleus</name>
    <dbReference type="NCBI Taxonomy" id="5963"/>
    <lineage>
        <taxon>Eukaryota</taxon>
        <taxon>Sar</taxon>
        <taxon>Alveolata</taxon>
        <taxon>Ciliophora</taxon>
        <taxon>Postciliodesmatophora</taxon>
        <taxon>Heterotrichea</taxon>
        <taxon>Heterotrichida</taxon>
        <taxon>Stentoridae</taxon>
        <taxon>Stentor</taxon>
    </lineage>
</organism>
<evidence type="ECO:0000256" key="5">
    <source>
        <dbReference type="ARBA" id="ARBA00023163"/>
    </source>
</evidence>
<keyword evidence="5" id="KW-0804">Transcription</keyword>
<reference evidence="10 11" key="1">
    <citation type="submission" date="2016-11" db="EMBL/GenBank/DDBJ databases">
        <title>The macronuclear genome of Stentor coeruleus: a giant cell with tiny introns.</title>
        <authorList>
            <person name="Slabodnick M."/>
            <person name="Ruby J.G."/>
            <person name="Reiff S.B."/>
            <person name="Swart E.C."/>
            <person name="Gosai S."/>
            <person name="Prabakaran S."/>
            <person name="Witkowska E."/>
            <person name="Larue G.E."/>
            <person name="Fisher S."/>
            <person name="Freeman R.M."/>
            <person name="Gunawardena J."/>
            <person name="Chu W."/>
            <person name="Stover N.A."/>
            <person name="Gregory B.D."/>
            <person name="Nowacki M."/>
            <person name="Derisi J."/>
            <person name="Roy S.W."/>
            <person name="Marshall W.F."/>
            <person name="Sood P."/>
        </authorList>
    </citation>
    <scope>NUCLEOTIDE SEQUENCE [LARGE SCALE GENOMIC DNA]</scope>
    <source>
        <strain evidence="10">WM001</strain>
    </source>
</reference>
<dbReference type="SUPFAM" id="SSF46689">
    <property type="entry name" value="Homeodomain-like"/>
    <property type="match status" value="2"/>
</dbReference>
<feature type="domain" description="HTH myb-type" evidence="9">
    <location>
        <begin position="33"/>
        <end position="72"/>
    </location>
</feature>
<keyword evidence="11" id="KW-1185">Reference proteome</keyword>
<feature type="domain" description="Myb-like" evidence="8">
    <location>
        <begin position="21"/>
        <end position="72"/>
    </location>
</feature>
<dbReference type="AlphaFoldDB" id="A0A1R2BTG4"/>
<keyword evidence="4" id="KW-0238">DNA-binding</keyword>
<dbReference type="PROSITE" id="PS51294">
    <property type="entry name" value="HTH_MYB"/>
    <property type="match status" value="3"/>
</dbReference>
<evidence type="ECO:0000256" key="3">
    <source>
        <dbReference type="ARBA" id="ARBA00023015"/>
    </source>
</evidence>
<feature type="domain" description="HTH myb-type" evidence="9">
    <location>
        <begin position="73"/>
        <end position="128"/>
    </location>
</feature>
<sequence length="277" mass="31866">MANNREKSAGSLAVSTQQTPAQKPKNRMWISKEDELLRNLVQKYGGKNWKAIAEFFPEKTEVQCLHRWEKVLNPAIIKGPWTAEEDEIVIKLVQTYGPHHWSIIASQLPGRIGKQCRERWHNHLNPNIKQDEWTADEDIRIINAHIQLGNKWAEIAKLLPGRTDNAIKNHWNSTLKRKIKIAKKEIEGDVCIKKQKIDDVGNYLKENIGKLFPEIKQTDENIESPCKTEASDSQSSTPEKTTQVLYYVKPDYHLMEINTNISARNIIKSIEDQSGLN</sequence>
<proteinExistence type="predicted"/>